<protein>
    <submittedName>
        <fullName evidence="3">Urb2 domain-containing protein</fullName>
    </submittedName>
</protein>
<dbReference type="VEuPathDB" id="VectorBase:AFUN004111"/>
<organism evidence="3">
    <name type="scientific">Anopheles funestus</name>
    <name type="common">African malaria mosquito</name>
    <dbReference type="NCBI Taxonomy" id="62324"/>
    <lineage>
        <taxon>Eukaryota</taxon>
        <taxon>Metazoa</taxon>
        <taxon>Ecdysozoa</taxon>
        <taxon>Arthropoda</taxon>
        <taxon>Hexapoda</taxon>
        <taxon>Insecta</taxon>
        <taxon>Pterygota</taxon>
        <taxon>Neoptera</taxon>
        <taxon>Endopterygota</taxon>
        <taxon>Diptera</taxon>
        <taxon>Nematocera</taxon>
        <taxon>Culicoidea</taxon>
        <taxon>Culicidae</taxon>
        <taxon>Anophelinae</taxon>
        <taxon>Anopheles</taxon>
    </lineage>
</organism>
<reference evidence="3" key="1">
    <citation type="submission" date="2020-05" db="UniProtKB">
        <authorList>
            <consortium name="EnsemblMetazoa"/>
        </authorList>
    </citation>
    <scope>IDENTIFICATION</scope>
    <source>
        <strain evidence="3">FUMOZ</strain>
    </source>
</reference>
<dbReference type="Pfam" id="PF10441">
    <property type="entry name" value="Urb2"/>
    <property type="match status" value="1"/>
</dbReference>
<feature type="region of interest" description="Disordered" evidence="1">
    <location>
        <begin position="440"/>
        <end position="464"/>
    </location>
</feature>
<evidence type="ECO:0000256" key="1">
    <source>
        <dbReference type="SAM" id="MobiDB-lite"/>
    </source>
</evidence>
<name>A0A182RD42_ANOFN</name>
<dbReference type="EnsemblMetazoa" id="AFUN004111-RA">
    <property type="protein sequence ID" value="AFUN004111-PA"/>
    <property type="gene ID" value="AFUN004111"/>
</dbReference>
<dbReference type="InterPro" id="IPR018849">
    <property type="entry name" value="Urb2/Npa2_C"/>
</dbReference>
<sequence length="1457" mass="170179">MDIKKKILERLSKDTRDFAGNIDYGIKLWKSPSFYYMSKYDITFNYFLDNMEQFYDELKTYNEPQFNERWQIINSFLLLPCPSNALPSRVIKRLERMLRKLNEQATGRREQLLESFLIVALDVKYKNFYKFDFHTYGDVLNIVLQYYKKCLNEPKSKEQEEKIVDRILDDIKLYLKSFSDQRKWKQTFNRFVSPLSEMVLLLEQHGIDRRMELLNFFQQVYFTNENVTSYNRMTEGQNQLAFMGSFNPSQYPLHVIALLMEGFLCAYRDLKLEILLFLKYYLQNVFVAESSSIIKDSHQRFAITKYVFTLLKRYFIIVDQQLMVDFNFIEILTTKLKEQLDICSASEPMMRDFLDLICTINDYNPLILEHSIVDIILKVMFMRKEPATMCSFQRMLVSTVNMFTKLNKSENLCDELFMKLGDYLEENDLDDTIRELRKKHTSKRKVDNDVSKTPSKKTKIADGSAQPVETMLPSRNVFWDVLFSTQKASNETGRMQHRAQMHNFWPGLTFAWPDADGMLGEAMKEFTKKLLTKRSLSYWKKFMLLLNDLLDLPEQTVSTVFQVELALCWMCYFFAGNTLIEHSNLFWPKLVASFEVFDQLLGTIGRRILSGEDQEFMALYGAFLNVVYYYGNYRLMVLYYRPDSIEESNYGKLRAYLNDSEWLTLEQRVPEKDVALLNRVLLQKLQLLYFAEQKHAVEEDKQEDTSNHEERHRILANILSDKTGESVRPVLLDRSANVWFMGLLDKQQQRTVVQRLLDRAYCPLDEIKHILLEASSNHDLLEVFLFTVYKRIAELLSHSDMPSMFTDISFEALLEQDETDIVPKLKQLLEQSAKNVSEKKIELKSSAVSGLEHLLDVLDEIRLDSHEQSKKSILVAVHLLLLANLNACNSERIAERFKNQLIRFILLGTKTNMSKFSTIETLFQLFGLSPVVIILLQQLLEHLTEEKNDELKSILANFSFENDVHFELLLLIYNLERRIKYRDRQSTIPLEERKVFLNDIVTAVDSYLLQKEAKKLRKKDMAGFNHALKGCLTSIRHKAEQQVELNEQMHTHLLTYINEAMKVFTYNSDMLLTRCLIHKEYLKLDTVLTGAIEEKCWEMFLSLMQEQTAVKEEHEQGMALNEGNPAVSKTHEQMKRIETIISSLVGHLSEEQYMEKLNLLNRVNFTNSKDTSASLKITMAVFNILSKHGLPNTVTKETCKVFVRSFAAVVARDVMGLCVLNQHQRDQDLVETILECFATIIENRKLALFPGLLDYVLQFLSAINIGKLAAVQQGEETAFFRLHRLMGSVMYQLLQTRPNYVAMRLPSYMHAYESLLGALICYKGDVALGKDLNSFEILTISDLLLPLQRIVNVACKKLQKQLYVLAPYVLGKILYTIVQCKRATTEHKRIANNVYNVCFSLMEIYDSHAPAYLLRTMDESCRMLFSNIKKQYERRHEKIGYKERRKSTRVNAVNTSK</sequence>
<proteinExistence type="predicted"/>
<evidence type="ECO:0000259" key="2">
    <source>
        <dbReference type="Pfam" id="PF10441"/>
    </source>
</evidence>
<evidence type="ECO:0000313" key="3">
    <source>
        <dbReference type="EnsemblMetazoa" id="AFUN004111-PA"/>
    </source>
</evidence>
<dbReference type="VEuPathDB" id="VectorBase:AFUN2_003883"/>
<feature type="domain" description="Nucleolar 27S pre-rRNA processing Urb2/Npa2 C-terminal" evidence="2">
    <location>
        <begin position="1232"/>
        <end position="1435"/>
    </location>
</feature>
<accession>A0A182RD42</accession>
<dbReference type="STRING" id="62324.A0A182RD42"/>